<name>A0A7D5TQT1_9EURY</name>
<dbReference type="KEGG" id="hpel:HZS54_02945"/>
<gene>
    <name evidence="2" type="ORF">HZS54_02945</name>
</gene>
<dbReference type="SUPFAM" id="SSF109604">
    <property type="entry name" value="HD-domain/PDEase-like"/>
    <property type="match status" value="1"/>
</dbReference>
<keyword evidence="3" id="KW-1185">Reference proteome</keyword>
<dbReference type="GeneID" id="56081512"/>
<organism evidence="2 3">
    <name type="scientific">Halosimplex pelagicum</name>
    <dbReference type="NCBI Taxonomy" id="869886"/>
    <lineage>
        <taxon>Archaea</taxon>
        <taxon>Methanobacteriati</taxon>
        <taxon>Methanobacteriota</taxon>
        <taxon>Stenosarchaea group</taxon>
        <taxon>Halobacteria</taxon>
        <taxon>Halobacteriales</taxon>
        <taxon>Haloarculaceae</taxon>
        <taxon>Halosimplex</taxon>
    </lineage>
</organism>
<feature type="domain" description="HD/PDEase" evidence="1">
    <location>
        <begin position="21"/>
        <end position="141"/>
    </location>
</feature>
<dbReference type="InterPro" id="IPR006674">
    <property type="entry name" value="HD_domain"/>
</dbReference>
<dbReference type="CDD" id="cd00077">
    <property type="entry name" value="HDc"/>
    <property type="match status" value="1"/>
</dbReference>
<evidence type="ECO:0000259" key="1">
    <source>
        <dbReference type="SMART" id="SM00471"/>
    </source>
</evidence>
<dbReference type="Proteomes" id="UP000509346">
    <property type="component" value="Chromosome"/>
</dbReference>
<protein>
    <submittedName>
        <fullName evidence="2">HD domain-containing protein</fullName>
    </submittedName>
</protein>
<dbReference type="EMBL" id="CP058909">
    <property type="protein sequence ID" value="QLH80652.1"/>
    <property type="molecule type" value="Genomic_DNA"/>
</dbReference>
<dbReference type="PANTHER" id="PTHR33594">
    <property type="entry name" value="SUPERFAMILY HYDROLASE, PUTATIVE (AFU_ORTHOLOGUE AFUA_1G03035)-RELATED"/>
    <property type="match status" value="1"/>
</dbReference>
<proteinExistence type="predicted"/>
<dbReference type="AlphaFoldDB" id="A0A7D5TQT1"/>
<sequence>MAPDLDSLARRLAVPHYDDALPAHDAFHAERVRDLSLRLAADWDRSVDRGVLAAAAWLHDIGRPLERTGEIDDHGEWAAVEASDLLASEGVAADRVDAVVHCLRSHSIRSNSPDPETPAAKLLFDADKLDAAGAVGVVRLACIVGERSGRAGEKYAAIDSGPVPGTTDAGGTDDARTPDLTLLREWARERLDALYTPPGRRRGESRWAFMQDFFDRFEAETAAPDS</sequence>
<dbReference type="Gene3D" id="1.10.3210.50">
    <property type="match status" value="1"/>
</dbReference>
<dbReference type="OrthoDB" id="17914at2157"/>
<evidence type="ECO:0000313" key="3">
    <source>
        <dbReference type="Proteomes" id="UP000509346"/>
    </source>
</evidence>
<dbReference type="SMART" id="SM00471">
    <property type="entry name" value="HDc"/>
    <property type="match status" value="1"/>
</dbReference>
<evidence type="ECO:0000313" key="2">
    <source>
        <dbReference type="EMBL" id="QLH80652.1"/>
    </source>
</evidence>
<dbReference type="RefSeq" id="WP_179920475.1">
    <property type="nucleotide sequence ID" value="NZ_CP058909.1"/>
</dbReference>
<reference evidence="2 3" key="1">
    <citation type="submission" date="2020-07" db="EMBL/GenBank/DDBJ databases">
        <title>Halosimplex litoreum sp. nov. and Halosimplex rubrum sp. nov., isolated from different salt environments.</title>
        <authorList>
            <person name="Cui H."/>
        </authorList>
    </citation>
    <scope>NUCLEOTIDE SEQUENCE [LARGE SCALE GENOMIC DNA]</scope>
    <source>
        <strain evidence="2 3">R2</strain>
    </source>
</reference>
<dbReference type="Pfam" id="PF01966">
    <property type="entry name" value="HD"/>
    <property type="match status" value="1"/>
</dbReference>
<dbReference type="PANTHER" id="PTHR33594:SF1">
    <property type="entry name" value="HD_PDEASE DOMAIN-CONTAINING PROTEIN"/>
    <property type="match status" value="1"/>
</dbReference>
<dbReference type="InterPro" id="IPR003607">
    <property type="entry name" value="HD/PDEase_dom"/>
</dbReference>
<accession>A0A7D5TQT1</accession>